<organism evidence="1">
    <name type="scientific">Arion vulgaris</name>
    <dbReference type="NCBI Taxonomy" id="1028688"/>
    <lineage>
        <taxon>Eukaryota</taxon>
        <taxon>Metazoa</taxon>
        <taxon>Spiralia</taxon>
        <taxon>Lophotrochozoa</taxon>
        <taxon>Mollusca</taxon>
        <taxon>Gastropoda</taxon>
        <taxon>Heterobranchia</taxon>
        <taxon>Euthyneura</taxon>
        <taxon>Panpulmonata</taxon>
        <taxon>Eupulmonata</taxon>
        <taxon>Stylommatophora</taxon>
        <taxon>Helicina</taxon>
        <taxon>Arionoidea</taxon>
        <taxon>Arionidae</taxon>
        <taxon>Arion</taxon>
    </lineage>
</organism>
<sequence length="70" mass="7795">NHVRDDRGQGAPDGVSVFSRSTEKIQVDSVYDPSRECDISLDEAITRQIVHLEDSTYENPLTGDIMSISE</sequence>
<dbReference type="AlphaFoldDB" id="A0A0B6YYK9"/>
<feature type="non-terminal residue" evidence="1">
    <location>
        <position position="70"/>
    </location>
</feature>
<name>A0A0B6YYK9_9EUPU</name>
<accession>A0A0B6YYK9</accession>
<evidence type="ECO:0000313" key="1">
    <source>
        <dbReference type="EMBL" id="CEK60560.1"/>
    </source>
</evidence>
<dbReference type="EMBL" id="HACG01013695">
    <property type="protein sequence ID" value="CEK60560.1"/>
    <property type="molecule type" value="Transcribed_RNA"/>
</dbReference>
<protein>
    <submittedName>
        <fullName evidence="1">Uncharacterized protein</fullName>
    </submittedName>
</protein>
<proteinExistence type="predicted"/>
<reference evidence="1" key="1">
    <citation type="submission" date="2014-12" db="EMBL/GenBank/DDBJ databases">
        <title>Insight into the proteome of Arion vulgaris.</title>
        <authorList>
            <person name="Aradska J."/>
            <person name="Bulat T."/>
            <person name="Smidak R."/>
            <person name="Sarate P."/>
            <person name="Gangsoo J."/>
            <person name="Sialana F."/>
            <person name="Bilban M."/>
            <person name="Lubec G."/>
        </authorList>
    </citation>
    <scope>NUCLEOTIDE SEQUENCE</scope>
    <source>
        <tissue evidence="1">Skin</tissue>
    </source>
</reference>
<feature type="non-terminal residue" evidence="1">
    <location>
        <position position="1"/>
    </location>
</feature>
<gene>
    <name evidence="1" type="primary">ORF39754</name>
</gene>